<evidence type="ECO:0000256" key="3">
    <source>
        <dbReference type="ARBA" id="ARBA00022692"/>
    </source>
</evidence>
<evidence type="ECO:0000313" key="9">
    <source>
        <dbReference type="Proteomes" id="UP000254208"/>
    </source>
</evidence>
<evidence type="ECO:0000256" key="2">
    <source>
        <dbReference type="ARBA" id="ARBA00009142"/>
    </source>
</evidence>
<feature type="transmembrane region" description="Helical" evidence="6">
    <location>
        <begin position="33"/>
        <end position="52"/>
    </location>
</feature>
<dbReference type="OMA" id="YLYPLRM"/>
<dbReference type="GeneID" id="93674008"/>
<keyword evidence="5 6" id="KW-0472">Membrane</keyword>
<feature type="transmembrane region" description="Helical" evidence="6">
    <location>
        <begin position="237"/>
        <end position="258"/>
    </location>
</feature>
<dbReference type="PANTHER" id="PTHR43701">
    <property type="entry name" value="MEMBRANE TRANSPORTER PROTEIN MJ0441-RELATED"/>
    <property type="match status" value="1"/>
</dbReference>
<evidence type="ECO:0000313" key="10">
    <source>
        <dbReference type="Proteomes" id="UP001162044"/>
    </source>
</evidence>
<feature type="transmembrane region" description="Helical" evidence="6">
    <location>
        <begin position="144"/>
        <end position="171"/>
    </location>
</feature>
<keyword evidence="4 6" id="KW-1133">Transmembrane helix</keyword>
<dbReference type="AlphaFoldDB" id="A0A1B8SVN6"/>
<comment type="similarity">
    <text evidence="2 6">Belongs to the 4-toluene sulfonate uptake permease (TSUP) (TC 2.A.102) family.</text>
</comment>
<comment type="subcellular location">
    <subcellularLocation>
        <location evidence="6">Cell membrane</location>
        <topology evidence="6">Multi-pass membrane protein</topology>
    </subcellularLocation>
    <subcellularLocation>
        <location evidence="1">Membrane</location>
        <topology evidence="1">Multi-pass membrane protein</topology>
    </subcellularLocation>
</comment>
<evidence type="ECO:0000256" key="5">
    <source>
        <dbReference type="ARBA" id="ARBA00023136"/>
    </source>
</evidence>
<evidence type="ECO:0000256" key="4">
    <source>
        <dbReference type="ARBA" id="ARBA00022989"/>
    </source>
</evidence>
<feature type="transmembrane region" description="Helical" evidence="6">
    <location>
        <begin position="183"/>
        <end position="202"/>
    </location>
</feature>
<reference evidence="7" key="3">
    <citation type="submission" date="2023-10" db="EMBL/GenBank/DDBJ databases">
        <title>Analysis of Resistance Genes of Carbapenem-resistant Providencia rettgeri.</title>
        <authorList>
            <person name="Liu M."/>
        </authorList>
    </citation>
    <scope>NUCLEOTIDE SEQUENCE</scope>
    <source>
        <strain evidence="7">QITACRE101</strain>
    </source>
</reference>
<proteinExistence type="inferred from homology"/>
<feature type="transmembrane region" description="Helical" evidence="6">
    <location>
        <begin position="73"/>
        <end position="93"/>
    </location>
</feature>
<dbReference type="EMBL" id="JARVQW010000002">
    <property type="protein sequence ID" value="MDH2305131.1"/>
    <property type="molecule type" value="Genomic_DNA"/>
</dbReference>
<evidence type="ECO:0000313" key="8">
    <source>
        <dbReference type="EMBL" id="SUC32337.1"/>
    </source>
</evidence>
<protein>
    <recommendedName>
        <fullName evidence="6">Probable membrane transporter protein</fullName>
    </recommendedName>
</protein>
<sequence>MIVTELAIGALIGLIISTTGVGGGVIVLPILTYFFGLNALAAVATANFLSMLMKVSSSYMHFRLGNIPFKGAMIVLAIMLPSTFLSSLFVTWLGGLPGYEKQVEWGINLLVAAAIIFSLYLFIQRMFFVSIIKQETAKGDQLKSMAVPAILAGVVLGATGVGGGVVVLPMLLRYMQLNIKQAIGTSIFVTTVLSGSSALAYAQDGYTDLKLALILCAGALIVMPLAKYLLIRLSERTFQYITLLLITCSAVMMTMNLFTF</sequence>
<evidence type="ECO:0000256" key="1">
    <source>
        <dbReference type="ARBA" id="ARBA00004141"/>
    </source>
</evidence>
<dbReference type="EMBL" id="UGTZ01000001">
    <property type="protein sequence ID" value="SUC32337.1"/>
    <property type="molecule type" value="Genomic_DNA"/>
</dbReference>
<dbReference type="RefSeq" id="WP_004909234.1">
    <property type="nucleotide sequence ID" value="NZ_ABEXOA020000028.1"/>
</dbReference>
<feature type="transmembrane region" description="Helical" evidence="6">
    <location>
        <begin position="209"/>
        <end position="231"/>
    </location>
</feature>
<dbReference type="Proteomes" id="UP001162044">
    <property type="component" value="Unassembled WGS sequence"/>
</dbReference>
<keyword evidence="3 6" id="KW-0812">Transmembrane</keyword>
<organism evidence="7 10">
    <name type="scientific">Providencia rettgeri</name>
    <dbReference type="NCBI Taxonomy" id="587"/>
    <lineage>
        <taxon>Bacteria</taxon>
        <taxon>Pseudomonadati</taxon>
        <taxon>Pseudomonadota</taxon>
        <taxon>Gammaproteobacteria</taxon>
        <taxon>Enterobacterales</taxon>
        <taxon>Morganellaceae</taxon>
        <taxon>Providencia</taxon>
    </lineage>
</organism>
<accession>A0A1B8SVN6</accession>
<dbReference type="OrthoDB" id="6453851at2"/>
<reference evidence="7" key="2">
    <citation type="submission" date="2023-04" db="EMBL/GenBank/DDBJ databases">
        <authorList>
            <person name="Li W."/>
        </authorList>
    </citation>
    <scope>NUCLEOTIDE SEQUENCE</scope>
    <source>
        <strain evidence="7">QITACRE101</strain>
    </source>
</reference>
<dbReference type="Pfam" id="PF01925">
    <property type="entry name" value="TauE"/>
    <property type="match status" value="1"/>
</dbReference>
<feature type="transmembrane region" description="Helical" evidence="6">
    <location>
        <begin position="105"/>
        <end position="123"/>
    </location>
</feature>
<reference evidence="8 9" key="1">
    <citation type="submission" date="2018-06" db="EMBL/GenBank/DDBJ databases">
        <authorList>
            <consortium name="Pathogen Informatics"/>
            <person name="Doyle S."/>
        </authorList>
    </citation>
    <scope>NUCLEOTIDE SEQUENCE [LARGE SCALE GENOMIC DNA]</scope>
    <source>
        <strain evidence="8 9">NCTC11801</strain>
    </source>
</reference>
<dbReference type="InterPro" id="IPR002781">
    <property type="entry name" value="TM_pro_TauE-like"/>
</dbReference>
<evidence type="ECO:0000256" key="6">
    <source>
        <dbReference type="RuleBase" id="RU363041"/>
    </source>
</evidence>
<dbReference type="InterPro" id="IPR051598">
    <property type="entry name" value="TSUP/Inactive_protease-like"/>
</dbReference>
<dbReference type="GO" id="GO:0005886">
    <property type="term" value="C:plasma membrane"/>
    <property type="evidence" value="ECO:0007669"/>
    <property type="project" value="UniProtKB-SubCell"/>
</dbReference>
<dbReference type="PANTHER" id="PTHR43701:SF2">
    <property type="entry name" value="MEMBRANE TRANSPORTER PROTEIN YJNA-RELATED"/>
    <property type="match status" value="1"/>
</dbReference>
<dbReference type="Proteomes" id="UP000254208">
    <property type="component" value="Unassembled WGS sequence"/>
</dbReference>
<keyword evidence="6" id="KW-1003">Cell membrane</keyword>
<feature type="transmembrane region" description="Helical" evidence="6">
    <location>
        <begin position="7"/>
        <end position="27"/>
    </location>
</feature>
<evidence type="ECO:0000313" key="7">
    <source>
        <dbReference type="EMBL" id="MDH2305131.1"/>
    </source>
</evidence>
<gene>
    <name evidence="8" type="ORF">NCTC11801_03315</name>
    <name evidence="7" type="ORF">QDQ51_06810</name>
</gene>
<name>A0A1B8SVN6_PRORE</name>